<protein>
    <recommendedName>
        <fullName evidence="1">PiggyBac transposable element-derived protein domain-containing protein</fullName>
    </recommendedName>
</protein>
<evidence type="ECO:0000313" key="3">
    <source>
        <dbReference type="Proteomes" id="UP001159363"/>
    </source>
</evidence>
<dbReference type="Pfam" id="PF13843">
    <property type="entry name" value="DDE_Tnp_1_7"/>
    <property type="match status" value="1"/>
</dbReference>
<name>A0ABQ9I4I2_9NEOP</name>
<organism evidence="2 3">
    <name type="scientific">Dryococelus australis</name>
    <dbReference type="NCBI Taxonomy" id="614101"/>
    <lineage>
        <taxon>Eukaryota</taxon>
        <taxon>Metazoa</taxon>
        <taxon>Ecdysozoa</taxon>
        <taxon>Arthropoda</taxon>
        <taxon>Hexapoda</taxon>
        <taxon>Insecta</taxon>
        <taxon>Pterygota</taxon>
        <taxon>Neoptera</taxon>
        <taxon>Polyneoptera</taxon>
        <taxon>Phasmatodea</taxon>
        <taxon>Verophasmatodea</taxon>
        <taxon>Anareolatae</taxon>
        <taxon>Phasmatidae</taxon>
        <taxon>Eurycanthinae</taxon>
        <taxon>Dryococelus</taxon>
    </lineage>
</organism>
<sequence length="134" mass="16261">MWHSPEGSKQEFFFHGEFTLNPEVVVQTSDPFFKMSTIPSMMFRNRFEPLLSMWHFSDDELQLENDRLYKLTNVVDYLSQNFKKCILKRNCMRKRNNCTIQRMFVNEAILPHENPQVQHENIQSVFWKRTHMEL</sequence>
<dbReference type="InterPro" id="IPR029526">
    <property type="entry name" value="PGBD"/>
</dbReference>
<evidence type="ECO:0000259" key="1">
    <source>
        <dbReference type="Pfam" id="PF13843"/>
    </source>
</evidence>
<comment type="caution">
    <text evidence="2">The sequence shown here is derived from an EMBL/GenBank/DDBJ whole genome shotgun (WGS) entry which is preliminary data.</text>
</comment>
<feature type="domain" description="PiggyBac transposable element-derived protein" evidence="1">
    <location>
        <begin position="29"/>
        <end position="85"/>
    </location>
</feature>
<evidence type="ECO:0000313" key="2">
    <source>
        <dbReference type="EMBL" id="KAJ8891552.1"/>
    </source>
</evidence>
<accession>A0ABQ9I4I2</accession>
<reference evidence="2 3" key="1">
    <citation type="submission" date="2023-02" db="EMBL/GenBank/DDBJ databases">
        <title>LHISI_Scaffold_Assembly.</title>
        <authorList>
            <person name="Stuart O.P."/>
            <person name="Cleave R."/>
            <person name="Magrath M.J.L."/>
            <person name="Mikheyev A.S."/>
        </authorList>
    </citation>
    <scope>NUCLEOTIDE SEQUENCE [LARGE SCALE GENOMIC DNA]</scope>
    <source>
        <strain evidence="2">Daus_M_001</strain>
        <tissue evidence="2">Leg muscle</tissue>
    </source>
</reference>
<dbReference type="Proteomes" id="UP001159363">
    <property type="component" value="Chromosome 2"/>
</dbReference>
<dbReference type="EMBL" id="JARBHB010000002">
    <property type="protein sequence ID" value="KAJ8891552.1"/>
    <property type="molecule type" value="Genomic_DNA"/>
</dbReference>
<gene>
    <name evidence="2" type="ORF">PR048_004080</name>
</gene>
<keyword evidence="3" id="KW-1185">Reference proteome</keyword>
<proteinExistence type="predicted"/>